<keyword evidence="4" id="KW-1185">Reference proteome</keyword>
<comment type="caution">
    <text evidence="3">The sequence shown here is derived from an EMBL/GenBank/DDBJ whole genome shotgun (WGS) entry which is preliminary data.</text>
</comment>
<name>A0A916XSR4_9HYPH</name>
<dbReference type="AlphaFoldDB" id="A0A916XSR4"/>
<evidence type="ECO:0000313" key="4">
    <source>
        <dbReference type="Proteomes" id="UP000613160"/>
    </source>
</evidence>
<reference evidence="3" key="2">
    <citation type="submission" date="2020-09" db="EMBL/GenBank/DDBJ databases">
        <authorList>
            <person name="Sun Q."/>
            <person name="Zhou Y."/>
        </authorList>
    </citation>
    <scope>NUCLEOTIDE SEQUENCE</scope>
    <source>
        <strain evidence="3">CGMCC 1.15493</strain>
    </source>
</reference>
<sequence length="146" mass="15011">MGLIFLAIAIAFGWEATNYEMGRAIRMGPGFIPMALAVILGVLGIAVALAGTVQHAEAEAGPVAWRGIVLVCVALVIFGAYGKSLGLVPVVFVCSLITALASTRNTLFGSAAISAALAVLCWLVFKLGLGMSLPTVGPAFGPFQIY</sequence>
<protein>
    <submittedName>
        <fullName evidence="3">Membrane protein</fullName>
    </submittedName>
</protein>
<dbReference type="Pfam" id="PF07331">
    <property type="entry name" value="TctB"/>
    <property type="match status" value="1"/>
</dbReference>
<feature type="transmembrane region" description="Helical" evidence="1">
    <location>
        <begin position="63"/>
        <end position="80"/>
    </location>
</feature>
<keyword evidence="1" id="KW-0472">Membrane</keyword>
<keyword evidence="1" id="KW-1133">Transmembrane helix</keyword>
<evidence type="ECO:0000313" key="3">
    <source>
        <dbReference type="EMBL" id="GGD05150.1"/>
    </source>
</evidence>
<keyword evidence="1" id="KW-0812">Transmembrane</keyword>
<proteinExistence type="predicted"/>
<dbReference type="Proteomes" id="UP000613160">
    <property type="component" value="Unassembled WGS sequence"/>
</dbReference>
<reference evidence="3" key="1">
    <citation type="journal article" date="2014" name="Int. J. Syst. Evol. Microbiol.">
        <title>Complete genome sequence of Corynebacterium casei LMG S-19264T (=DSM 44701T), isolated from a smear-ripened cheese.</title>
        <authorList>
            <consortium name="US DOE Joint Genome Institute (JGI-PGF)"/>
            <person name="Walter F."/>
            <person name="Albersmeier A."/>
            <person name="Kalinowski J."/>
            <person name="Ruckert C."/>
        </authorList>
    </citation>
    <scope>NUCLEOTIDE SEQUENCE</scope>
    <source>
        <strain evidence="3">CGMCC 1.15493</strain>
    </source>
</reference>
<feature type="transmembrane region" description="Helical" evidence="1">
    <location>
        <begin position="29"/>
        <end position="51"/>
    </location>
</feature>
<evidence type="ECO:0000256" key="1">
    <source>
        <dbReference type="SAM" id="Phobius"/>
    </source>
</evidence>
<evidence type="ECO:0000259" key="2">
    <source>
        <dbReference type="Pfam" id="PF07331"/>
    </source>
</evidence>
<accession>A0A916XSR4</accession>
<dbReference type="EMBL" id="BMJJ01000001">
    <property type="protein sequence ID" value="GGD05150.1"/>
    <property type="molecule type" value="Genomic_DNA"/>
</dbReference>
<organism evidence="3 4">
    <name type="scientific">Aureimonas glaciei</name>
    <dbReference type="NCBI Taxonomy" id="1776957"/>
    <lineage>
        <taxon>Bacteria</taxon>
        <taxon>Pseudomonadati</taxon>
        <taxon>Pseudomonadota</taxon>
        <taxon>Alphaproteobacteria</taxon>
        <taxon>Hyphomicrobiales</taxon>
        <taxon>Aurantimonadaceae</taxon>
        <taxon>Aureimonas</taxon>
    </lineage>
</organism>
<dbReference type="InterPro" id="IPR009936">
    <property type="entry name" value="DUF1468"/>
</dbReference>
<feature type="domain" description="DUF1468" evidence="2">
    <location>
        <begin position="1"/>
        <end position="134"/>
    </location>
</feature>
<gene>
    <name evidence="3" type="ORF">GCM10011335_05020</name>
</gene>
<feature type="transmembrane region" description="Helical" evidence="1">
    <location>
        <begin position="86"/>
        <end position="102"/>
    </location>
</feature>